<dbReference type="HOGENOM" id="CLU_030352_1_0_1"/>
<feature type="transmembrane region" description="Helical" evidence="2">
    <location>
        <begin position="67"/>
        <end position="89"/>
    </location>
</feature>
<feature type="compositionally biased region" description="Low complexity" evidence="1">
    <location>
        <begin position="318"/>
        <end position="329"/>
    </location>
</feature>
<keyword evidence="2" id="KW-0812">Transmembrane</keyword>
<reference evidence="3 4" key="1">
    <citation type="journal article" date="2015" name="Genome Announc.">
        <title>Draft Genome Sequence and Gene Annotation of the Entomopathogenic Fungus Verticillium hemipterigenum.</title>
        <authorList>
            <person name="Horn F."/>
            <person name="Habel A."/>
            <person name="Scharf D.H."/>
            <person name="Dworschak J."/>
            <person name="Brakhage A.A."/>
            <person name="Guthke R."/>
            <person name="Hertweck C."/>
            <person name="Linde J."/>
        </authorList>
    </citation>
    <scope>NUCLEOTIDE SEQUENCE [LARGE SCALE GENOMIC DNA]</scope>
</reference>
<evidence type="ECO:0000313" key="3">
    <source>
        <dbReference type="EMBL" id="CEJ94691.1"/>
    </source>
</evidence>
<feature type="region of interest" description="Disordered" evidence="1">
    <location>
        <begin position="308"/>
        <end position="335"/>
    </location>
</feature>
<dbReference type="STRING" id="1531966.A0A0A1TCE8"/>
<dbReference type="EMBL" id="CDHN01000007">
    <property type="protein sequence ID" value="CEJ94691.1"/>
    <property type="molecule type" value="Genomic_DNA"/>
</dbReference>
<name>A0A0A1TCE8_9HYPO</name>
<feature type="region of interest" description="Disordered" evidence="1">
    <location>
        <begin position="349"/>
        <end position="400"/>
    </location>
</feature>
<evidence type="ECO:0000256" key="1">
    <source>
        <dbReference type="SAM" id="MobiDB-lite"/>
    </source>
</evidence>
<dbReference type="Proteomes" id="UP000039046">
    <property type="component" value="Unassembled WGS sequence"/>
</dbReference>
<protein>
    <submittedName>
        <fullName evidence="3">Uncharacterized protein</fullName>
    </submittedName>
</protein>
<organism evidence="3 4">
    <name type="scientific">[Torrubiella] hemipterigena</name>
    <dbReference type="NCBI Taxonomy" id="1531966"/>
    <lineage>
        <taxon>Eukaryota</taxon>
        <taxon>Fungi</taxon>
        <taxon>Dikarya</taxon>
        <taxon>Ascomycota</taxon>
        <taxon>Pezizomycotina</taxon>
        <taxon>Sordariomycetes</taxon>
        <taxon>Hypocreomycetidae</taxon>
        <taxon>Hypocreales</taxon>
        <taxon>Clavicipitaceae</taxon>
        <taxon>Clavicipitaceae incertae sedis</taxon>
        <taxon>'Torrubiella' clade</taxon>
    </lineage>
</organism>
<keyword evidence="2" id="KW-0472">Membrane</keyword>
<sequence>MAGVRMRFERDAVAQLFVRDEQCPPLVCPPCKSGESCTFIAKSATQCSKAICVADDASSGGSKGPGAGAIAGGVIGGIVAVAILTYLVWKFLIKPKRSSDTATTLHSSVFEADNSTIGREEKAESVPLQRRNSTTTVHSIASTVLTRASNIIQIAYIPGVTGRPNTGSNNSHPSDVLVPPVPPMPGSNHGEYPYYAGASEARNSTYSGFSGYSEAPSHSVAGNRSSIASTIYGRQAQVQNPAQAGVRAKPTVVSVKGSGNTPPMNQDAERFADRPESTFSSVSLTSTMLNSANTAMPGRAQVVKVGIKKTSPSQRSDATSSTTSIAISSVESEKEVVTPEILQTMTLPSIAYSPPTDPSPFADPPSNVAQRPSLADIKEESSSSLPKNARSPFSDEHATK</sequence>
<gene>
    <name evidence="3" type="ORF">VHEMI10208</name>
</gene>
<keyword evidence="2" id="KW-1133">Transmembrane helix</keyword>
<evidence type="ECO:0000256" key="2">
    <source>
        <dbReference type="SAM" id="Phobius"/>
    </source>
</evidence>
<dbReference type="OrthoDB" id="2402916at2759"/>
<dbReference type="AlphaFoldDB" id="A0A0A1TCE8"/>
<accession>A0A0A1TCE8</accession>
<proteinExistence type="predicted"/>
<evidence type="ECO:0000313" key="4">
    <source>
        <dbReference type="Proteomes" id="UP000039046"/>
    </source>
</evidence>
<keyword evidence="4" id="KW-1185">Reference proteome</keyword>